<dbReference type="Proteomes" id="UP000465221">
    <property type="component" value="Unassembled WGS sequence"/>
</dbReference>
<evidence type="ECO:0000313" key="1">
    <source>
        <dbReference type="EMBL" id="GFF46942.1"/>
    </source>
</evidence>
<dbReference type="AlphaFoldDB" id="A0A8H3S5G4"/>
<dbReference type="GO" id="GO:0016787">
    <property type="term" value="F:hydrolase activity"/>
    <property type="evidence" value="ECO:0007669"/>
    <property type="project" value="UniProtKB-KW"/>
</dbReference>
<dbReference type="EMBL" id="BLKC01000067">
    <property type="protein sequence ID" value="GFF46942.1"/>
    <property type="molecule type" value="Genomic_DNA"/>
</dbReference>
<comment type="caution">
    <text evidence="1">The sequence shown here is derived from an EMBL/GenBank/DDBJ whole genome shotgun (WGS) entry which is preliminary data.</text>
</comment>
<sequence length="65" mass="7146">MTHTLTVRDKLDAFIGWGSVVAEVIYAAATGFFRGPSGADTYHHHQIQAVVKKVVYYVACGITNY</sequence>
<organism evidence="1 2">
    <name type="scientific">Aspergillus udagawae</name>
    <dbReference type="NCBI Taxonomy" id="91492"/>
    <lineage>
        <taxon>Eukaryota</taxon>
        <taxon>Fungi</taxon>
        <taxon>Dikarya</taxon>
        <taxon>Ascomycota</taxon>
        <taxon>Pezizomycotina</taxon>
        <taxon>Eurotiomycetes</taxon>
        <taxon>Eurotiomycetidae</taxon>
        <taxon>Eurotiales</taxon>
        <taxon>Aspergillaceae</taxon>
        <taxon>Aspergillus</taxon>
        <taxon>Aspergillus subgen. Fumigati</taxon>
    </lineage>
</organism>
<protein>
    <submittedName>
        <fullName evidence="1">Alpha/beta hydrolase fold protein</fullName>
    </submittedName>
</protein>
<name>A0A8H3S5G4_9EURO</name>
<accession>A0A8H3S5G4</accession>
<evidence type="ECO:0000313" key="2">
    <source>
        <dbReference type="Proteomes" id="UP000465221"/>
    </source>
</evidence>
<gene>
    <name evidence="1" type="ORF">IFM46972_08173</name>
</gene>
<reference evidence="1 2" key="1">
    <citation type="submission" date="2020-01" db="EMBL/GenBank/DDBJ databases">
        <title>Draft genome sequence of Aspergillus udagawae IFM 46972.</title>
        <authorList>
            <person name="Takahashi H."/>
            <person name="Yaguchi T."/>
        </authorList>
    </citation>
    <scope>NUCLEOTIDE SEQUENCE [LARGE SCALE GENOMIC DNA]</scope>
    <source>
        <strain evidence="1 2">IFM 46972</strain>
    </source>
</reference>
<keyword evidence="1" id="KW-0378">Hydrolase</keyword>
<proteinExistence type="predicted"/>